<evidence type="ECO:0000256" key="8">
    <source>
        <dbReference type="ARBA" id="ARBA00058361"/>
    </source>
</evidence>
<comment type="similarity">
    <text evidence="7 11">Belongs to the HD-ZIP homeobox family. Class I subfamily.</text>
</comment>
<dbReference type="Pfam" id="PF02183">
    <property type="entry name" value="HALZ"/>
    <property type="match status" value="1"/>
</dbReference>
<comment type="function">
    <text evidence="11">Transcription factor.</text>
</comment>
<dbReference type="GO" id="GO:0005634">
    <property type="term" value="C:nucleus"/>
    <property type="evidence" value="ECO:0007669"/>
    <property type="project" value="UniProtKB-SubCell"/>
</dbReference>
<proteinExistence type="inferred from homology"/>
<dbReference type="CDD" id="cd00086">
    <property type="entry name" value="homeodomain"/>
    <property type="match status" value="1"/>
</dbReference>
<dbReference type="GO" id="GO:0000976">
    <property type="term" value="F:transcription cis-regulatory region binding"/>
    <property type="evidence" value="ECO:0007669"/>
    <property type="project" value="UniProtKB-ARBA"/>
</dbReference>
<dbReference type="Gene3D" id="1.10.10.60">
    <property type="entry name" value="Homeodomain-like"/>
    <property type="match status" value="1"/>
</dbReference>
<evidence type="ECO:0000256" key="9">
    <source>
        <dbReference type="PROSITE-ProRule" id="PRU00108"/>
    </source>
</evidence>
<keyword evidence="4 9" id="KW-0371">Homeobox</keyword>
<keyword evidence="6 9" id="KW-0539">Nucleus</keyword>
<feature type="DNA-binding region" description="Homeobox" evidence="9">
    <location>
        <begin position="31"/>
        <end position="91"/>
    </location>
</feature>
<evidence type="ECO:0000259" key="12">
    <source>
        <dbReference type="PROSITE" id="PS50071"/>
    </source>
</evidence>
<dbReference type="PROSITE" id="PS00027">
    <property type="entry name" value="HOMEOBOX_1"/>
    <property type="match status" value="1"/>
</dbReference>
<evidence type="ECO:0000256" key="11">
    <source>
        <dbReference type="RuleBase" id="RU369038"/>
    </source>
</evidence>
<evidence type="ECO:0000256" key="10">
    <source>
        <dbReference type="RuleBase" id="RU000682"/>
    </source>
</evidence>
<evidence type="ECO:0000256" key="6">
    <source>
        <dbReference type="ARBA" id="ARBA00023242"/>
    </source>
</evidence>
<evidence type="ECO:0000256" key="2">
    <source>
        <dbReference type="ARBA" id="ARBA00023015"/>
    </source>
</evidence>
<dbReference type="Pfam" id="PF00046">
    <property type="entry name" value="Homeodomain"/>
    <property type="match status" value="1"/>
</dbReference>
<reference evidence="13" key="1">
    <citation type="submission" date="2019-08" db="EMBL/GenBank/DDBJ databases">
        <title>Reference gene set and small RNA set construction with multiple tissues from Davidia involucrata Baill.</title>
        <authorList>
            <person name="Yang H."/>
            <person name="Zhou C."/>
            <person name="Li G."/>
            <person name="Wang J."/>
            <person name="Gao P."/>
            <person name="Wang M."/>
            <person name="Wang R."/>
            <person name="Zhao Y."/>
        </authorList>
    </citation>
    <scope>NUCLEOTIDE SEQUENCE</scope>
    <source>
        <tissue evidence="13">Mixed with DoveR01_LX</tissue>
    </source>
</reference>
<keyword evidence="3 9" id="KW-0238">DNA-binding</keyword>
<dbReference type="GO" id="GO:0000981">
    <property type="term" value="F:DNA-binding transcription factor activity, RNA polymerase II-specific"/>
    <property type="evidence" value="ECO:0007669"/>
    <property type="project" value="UniProtKB-UniRule"/>
</dbReference>
<keyword evidence="5 11" id="KW-0804">Transcription</keyword>
<dbReference type="SMART" id="SM00389">
    <property type="entry name" value="HOX"/>
    <property type="match status" value="1"/>
</dbReference>
<dbReference type="PROSITE" id="PS50071">
    <property type="entry name" value="HOMEOBOX_2"/>
    <property type="match status" value="1"/>
</dbReference>
<organism evidence="13">
    <name type="scientific">Davidia involucrata</name>
    <name type="common">Dove tree</name>
    <dbReference type="NCBI Taxonomy" id="16924"/>
    <lineage>
        <taxon>Eukaryota</taxon>
        <taxon>Viridiplantae</taxon>
        <taxon>Streptophyta</taxon>
        <taxon>Embryophyta</taxon>
        <taxon>Tracheophyta</taxon>
        <taxon>Spermatophyta</taxon>
        <taxon>Magnoliopsida</taxon>
        <taxon>eudicotyledons</taxon>
        <taxon>Gunneridae</taxon>
        <taxon>Pentapetalae</taxon>
        <taxon>asterids</taxon>
        <taxon>Cornales</taxon>
        <taxon>Nyssaceae</taxon>
        <taxon>Davidia</taxon>
    </lineage>
</organism>
<gene>
    <name evidence="13" type="ORF">Din_031200</name>
</gene>
<dbReference type="PANTHER" id="PTHR24326">
    <property type="entry name" value="HOMEOBOX-LEUCINE ZIPPER PROTEIN"/>
    <property type="match status" value="1"/>
</dbReference>
<feature type="domain" description="Homeobox" evidence="12">
    <location>
        <begin position="29"/>
        <end position="90"/>
    </location>
</feature>
<accession>A0A5B7AYM4</accession>
<dbReference type="InterPro" id="IPR045224">
    <property type="entry name" value="HDZip_class_I_plant"/>
</dbReference>
<dbReference type="InterPro" id="IPR003106">
    <property type="entry name" value="Leu_zip_homeo"/>
</dbReference>
<sequence length="132" mass="15464">MLDGGEYSSSAATAAEYCFTTSNALSEKKKRSKTKKRFCDEQIRSLETMYFKSESKLDPQKKLQLARELGLEPRQVAIWFQNKRARWKSKQLKRDYSILQDNYNTLASQFQTLKKEKQSLVIQVLLVLHLYC</sequence>
<dbReference type="EMBL" id="GHES01031200">
    <property type="protein sequence ID" value="MPA61759.1"/>
    <property type="molecule type" value="Transcribed_RNA"/>
</dbReference>
<dbReference type="GO" id="GO:0009737">
    <property type="term" value="P:response to abscisic acid"/>
    <property type="evidence" value="ECO:0007669"/>
    <property type="project" value="UniProtKB-ARBA"/>
</dbReference>
<evidence type="ECO:0000313" key="13">
    <source>
        <dbReference type="EMBL" id="MPA61759.1"/>
    </source>
</evidence>
<dbReference type="GO" id="GO:0009414">
    <property type="term" value="P:response to water deprivation"/>
    <property type="evidence" value="ECO:0007669"/>
    <property type="project" value="UniProtKB-ARBA"/>
</dbReference>
<dbReference type="PRINTS" id="PR00031">
    <property type="entry name" value="HTHREPRESSR"/>
</dbReference>
<dbReference type="GO" id="GO:0045893">
    <property type="term" value="P:positive regulation of DNA-templated transcription"/>
    <property type="evidence" value="ECO:0007669"/>
    <property type="project" value="TreeGrafter"/>
</dbReference>
<keyword evidence="2 11" id="KW-0805">Transcription regulation</keyword>
<dbReference type="InterPro" id="IPR000047">
    <property type="entry name" value="HTH_motif"/>
</dbReference>
<dbReference type="InterPro" id="IPR017970">
    <property type="entry name" value="Homeobox_CS"/>
</dbReference>
<dbReference type="FunFam" id="1.10.10.60:FF:000293">
    <property type="entry name" value="Homeobox-leucine zipper protein ATHB-7"/>
    <property type="match status" value="1"/>
</dbReference>
<evidence type="ECO:0000256" key="4">
    <source>
        <dbReference type="ARBA" id="ARBA00023155"/>
    </source>
</evidence>
<comment type="subcellular location">
    <subcellularLocation>
        <location evidence="1 9 10">Nucleus</location>
    </subcellularLocation>
</comment>
<dbReference type="AlphaFoldDB" id="A0A5B7AYM4"/>
<name>A0A5B7AYM4_DAVIN</name>
<dbReference type="PANTHER" id="PTHR24326:SF604">
    <property type="entry name" value="HOMEOBOX-LEUCINE ZIPPER PROTEIN ATHB-7"/>
    <property type="match status" value="1"/>
</dbReference>
<evidence type="ECO:0000256" key="7">
    <source>
        <dbReference type="ARBA" id="ARBA00025748"/>
    </source>
</evidence>
<evidence type="ECO:0000256" key="1">
    <source>
        <dbReference type="ARBA" id="ARBA00004123"/>
    </source>
</evidence>
<dbReference type="InterPro" id="IPR001356">
    <property type="entry name" value="HD"/>
</dbReference>
<dbReference type="SUPFAM" id="SSF46689">
    <property type="entry name" value="Homeodomain-like"/>
    <property type="match status" value="1"/>
</dbReference>
<dbReference type="InterPro" id="IPR009057">
    <property type="entry name" value="Homeodomain-like_sf"/>
</dbReference>
<protein>
    <recommendedName>
        <fullName evidence="11">Homeobox-leucine zipper protein</fullName>
    </recommendedName>
    <alternativeName>
        <fullName evidence="11">HD-ZIP protein</fullName>
    </alternativeName>
    <alternativeName>
        <fullName evidence="11">Homeodomain transcription factor</fullName>
    </alternativeName>
</protein>
<evidence type="ECO:0000256" key="3">
    <source>
        <dbReference type="ARBA" id="ARBA00023125"/>
    </source>
</evidence>
<evidence type="ECO:0000256" key="5">
    <source>
        <dbReference type="ARBA" id="ARBA00023163"/>
    </source>
</evidence>
<comment type="function">
    <text evidence="8">Probable transcription activator that may act as growth regulators in response to water deficit.</text>
</comment>